<feature type="region of interest" description="Disordered" evidence="6">
    <location>
        <begin position="104"/>
        <end position="124"/>
    </location>
</feature>
<comment type="caution">
    <text evidence="8">The sequence shown here is derived from an EMBL/GenBank/DDBJ whole genome shotgun (WGS) entry which is preliminary data.</text>
</comment>
<keyword evidence="9" id="KW-1185">Reference proteome</keyword>
<dbReference type="Pfam" id="PF03092">
    <property type="entry name" value="BT1"/>
    <property type="match status" value="1"/>
</dbReference>
<dbReference type="EMBL" id="VJMJ01000041">
    <property type="protein sequence ID" value="KAF0740990.1"/>
    <property type="molecule type" value="Genomic_DNA"/>
</dbReference>
<evidence type="ECO:0000256" key="6">
    <source>
        <dbReference type="SAM" id="MobiDB-lite"/>
    </source>
</evidence>
<accession>A0A6G0XL44</accession>
<dbReference type="PANTHER" id="PTHR31585">
    <property type="entry name" value="FOLATE-BIOPTERIN TRANSPORTER 1, CHLOROPLASTIC"/>
    <property type="match status" value="1"/>
</dbReference>
<evidence type="ECO:0000256" key="7">
    <source>
        <dbReference type="SAM" id="Phobius"/>
    </source>
</evidence>
<evidence type="ECO:0000313" key="9">
    <source>
        <dbReference type="Proteomes" id="UP000481153"/>
    </source>
</evidence>
<evidence type="ECO:0000256" key="4">
    <source>
        <dbReference type="ARBA" id="ARBA00022989"/>
    </source>
</evidence>
<evidence type="ECO:0000313" key="8">
    <source>
        <dbReference type="EMBL" id="KAF0740990.1"/>
    </source>
</evidence>
<evidence type="ECO:0000256" key="2">
    <source>
        <dbReference type="ARBA" id="ARBA00022448"/>
    </source>
</evidence>
<evidence type="ECO:0000256" key="5">
    <source>
        <dbReference type="ARBA" id="ARBA00023136"/>
    </source>
</evidence>
<reference evidence="8 9" key="1">
    <citation type="submission" date="2019-07" db="EMBL/GenBank/DDBJ databases">
        <title>Genomics analysis of Aphanomyces spp. identifies a new class of oomycete effector associated with host adaptation.</title>
        <authorList>
            <person name="Gaulin E."/>
        </authorList>
    </citation>
    <scope>NUCLEOTIDE SEQUENCE [LARGE SCALE GENOMIC DNA]</scope>
    <source>
        <strain evidence="8 9">ATCC 201684</strain>
    </source>
</reference>
<gene>
    <name evidence="8" type="ORF">Ae201684_003562</name>
</gene>
<comment type="subcellular location">
    <subcellularLocation>
        <location evidence="1">Membrane</location>
        <topology evidence="1">Multi-pass membrane protein</topology>
    </subcellularLocation>
</comment>
<dbReference type="PANTHER" id="PTHR31585:SF6">
    <property type="entry name" value="FOLATE-BIOPTERIN TRANSPORTER 2-RELATED"/>
    <property type="match status" value="1"/>
</dbReference>
<dbReference type="InterPro" id="IPR039309">
    <property type="entry name" value="BT1"/>
</dbReference>
<dbReference type="AlphaFoldDB" id="A0A6G0XL44"/>
<proteinExistence type="predicted"/>
<feature type="transmembrane region" description="Helical" evidence="7">
    <location>
        <begin position="55"/>
        <end position="79"/>
    </location>
</feature>
<organism evidence="8 9">
    <name type="scientific">Aphanomyces euteiches</name>
    <dbReference type="NCBI Taxonomy" id="100861"/>
    <lineage>
        <taxon>Eukaryota</taxon>
        <taxon>Sar</taxon>
        <taxon>Stramenopiles</taxon>
        <taxon>Oomycota</taxon>
        <taxon>Saprolegniomycetes</taxon>
        <taxon>Saprolegniales</taxon>
        <taxon>Verrucalvaceae</taxon>
        <taxon>Aphanomyces</taxon>
    </lineage>
</organism>
<keyword evidence="5 7" id="KW-0472">Membrane</keyword>
<keyword evidence="4 7" id="KW-1133">Transmembrane helix</keyword>
<sequence length="124" mass="13709">MPLLVLCAKLCPKGIEGTFFALLMSITNMAWTVSSLWGATLCTHLGIAHNSYTNLWIAIVIRSAMKLAPIFFLGLLPLIDPQDEVDAMTTGSVSDHEMDDLVEGEEFLHDQTTSDEEARDRRAL</sequence>
<keyword evidence="2" id="KW-0813">Transport</keyword>
<dbReference type="Proteomes" id="UP000481153">
    <property type="component" value="Unassembled WGS sequence"/>
</dbReference>
<feature type="transmembrane region" description="Helical" evidence="7">
    <location>
        <begin position="20"/>
        <end position="43"/>
    </location>
</feature>
<keyword evidence="3 7" id="KW-0812">Transmembrane</keyword>
<dbReference type="VEuPathDB" id="FungiDB:AeMF1_017527"/>
<name>A0A6G0XL44_9STRA</name>
<protein>
    <submittedName>
        <fullName evidence="8">Uncharacterized protein</fullName>
    </submittedName>
</protein>
<evidence type="ECO:0000256" key="3">
    <source>
        <dbReference type="ARBA" id="ARBA00022692"/>
    </source>
</evidence>
<dbReference type="GO" id="GO:0016020">
    <property type="term" value="C:membrane"/>
    <property type="evidence" value="ECO:0007669"/>
    <property type="project" value="UniProtKB-SubCell"/>
</dbReference>
<evidence type="ECO:0000256" key="1">
    <source>
        <dbReference type="ARBA" id="ARBA00004141"/>
    </source>
</evidence>